<keyword evidence="2" id="KW-0809">Transit peptide</keyword>
<dbReference type="EMBL" id="JBGFUD010000154">
    <property type="protein sequence ID" value="MFH4973831.1"/>
    <property type="molecule type" value="Genomic_DNA"/>
</dbReference>
<evidence type="ECO:0000256" key="3">
    <source>
        <dbReference type="ARBA" id="ARBA00022980"/>
    </source>
</evidence>
<evidence type="ECO:0000256" key="7">
    <source>
        <dbReference type="ARBA" id="ARBA00035179"/>
    </source>
</evidence>
<dbReference type="AlphaFoldDB" id="A0ABD6E4C4"/>
<dbReference type="Proteomes" id="UP001608902">
    <property type="component" value="Unassembled WGS sequence"/>
</dbReference>
<evidence type="ECO:0000313" key="8">
    <source>
        <dbReference type="EMBL" id="MFH4973831.1"/>
    </source>
</evidence>
<proteinExistence type="inferred from homology"/>
<dbReference type="Pfam" id="PF08561">
    <property type="entry name" value="Ribosomal_L37"/>
    <property type="match status" value="1"/>
</dbReference>
<keyword evidence="9" id="KW-1185">Reference proteome</keyword>
<reference evidence="8 9" key="1">
    <citation type="submission" date="2024-08" db="EMBL/GenBank/DDBJ databases">
        <title>Gnathostoma spinigerum genome.</title>
        <authorList>
            <person name="Gonzalez-Bertolin B."/>
            <person name="Monzon S."/>
            <person name="Zaballos A."/>
            <person name="Jimenez P."/>
            <person name="Dekumyoy P."/>
            <person name="Varona S."/>
            <person name="Cuesta I."/>
            <person name="Sumanam S."/>
            <person name="Adisakwattana P."/>
            <person name="Gasser R.B."/>
            <person name="Hernandez-Gonzalez A."/>
            <person name="Young N.D."/>
            <person name="Perteguer M.J."/>
        </authorList>
    </citation>
    <scope>NUCLEOTIDE SEQUENCE [LARGE SCALE GENOMIC DNA]</scope>
    <source>
        <strain evidence="8">AL3</strain>
        <tissue evidence="8">Liver</tissue>
    </source>
</reference>
<comment type="similarity">
    <text evidence="6">Belongs to the mitochondrion-specific ribosomal protein mL54 family.</text>
</comment>
<dbReference type="GO" id="GO:0005840">
    <property type="term" value="C:ribosome"/>
    <property type="evidence" value="ECO:0007669"/>
    <property type="project" value="UniProtKB-KW"/>
</dbReference>
<dbReference type="InterPro" id="IPR013870">
    <property type="entry name" value="Ribosomal_mL54"/>
</dbReference>
<dbReference type="GO" id="GO:1990904">
    <property type="term" value="C:ribonucleoprotein complex"/>
    <property type="evidence" value="ECO:0007669"/>
    <property type="project" value="UniProtKB-KW"/>
</dbReference>
<protein>
    <recommendedName>
        <fullName evidence="7">Large ribosomal subunit protein mL54</fullName>
    </recommendedName>
</protein>
<evidence type="ECO:0000256" key="2">
    <source>
        <dbReference type="ARBA" id="ARBA00022946"/>
    </source>
</evidence>
<evidence type="ECO:0000256" key="1">
    <source>
        <dbReference type="ARBA" id="ARBA00004173"/>
    </source>
</evidence>
<evidence type="ECO:0000256" key="4">
    <source>
        <dbReference type="ARBA" id="ARBA00023128"/>
    </source>
</evidence>
<comment type="caution">
    <text evidence="8">The sequence shown here is derived from an EMBL/GenBank/DDBJ whole genome shotgun (WGS) entry which is preliminary data.</text>
</comment>
<keyword evidence="4" id="KW-0496">Mitochondrion</keyword>
<evidence type="ECO:0000256" key="6">
    <source>
        <dbReference type="ARBA" id="ARBA00033752"/>
    </source>
</evidence>
<name>A0ABD6E4C4_9BILA</name>
<sequence length="163" mass="18812">MCTYVMRFGRLSAMVMADILQRTASCLPLITRSSQCGCSRTYAVGSKLVAEKEDKSFVDMDAEKLCSYVCINYFTEGEEPGPKILPDSEYPDWLFKLDLSKPKALEDLDPEVDGWIYWRALRQRQIRQALREKKLRFRYLHLQNSPTMKKTGGRSNVTINVDK</sequence>
<accession>A0ABD6E4C4</accession>
<gene>
    <name evidence="8" type="ORF">AB6A40_000540</name>
</gene>
<evidence type="ECO:0000313" key="9">
    <source>
        <dbReference type="Proteomes" id="UP001608902"/>
    </source>
</evidence>
<keyword evidence="5" id="KW-0687">Ribonucleoprotein</keyword>
<dbReference type="GO" id="GO:0005739">
    <property type="term" value="C:mitochondrion"/>
    <property type="evidence" value="ECO:0007669"/>
    <property type="project" value="UniProtKB-SubCell"/>
</dbReference>
<evidence type="ECO:0000256" key="5">
    <source>
        <dbReference type="ARBA" id="ARBA00023274"/>
    </source>
</evidence>
<dbReference type="PANTHER" id="PTHR28595">
    <property type="entry name" value="39S RIBOSOMAL PROTEIN L54, MITOCHONDRIAL"/>
    <property type="match status" value="1"/>
</dbReference>
<organism evidence="8 9">
    <name type="scientific">Gnathostoma spinigerum</name>
    <dbReference type="NCBI Taxonomy" id="75299"/>
    <lineage>
        <taxon>Eukaryota</taxon>
        <taxon>Metazoa</taxon>
        <taxon>Ecdysozoa</taxon>
        <taxon>Nematoda</taxon>
        <taxon>Chromadorea</taxon>
        <taxon>Rhabditida</taxon>
        <taxon>Spirurina</taxon>
        <taxon>Gnathostomatomorpha</taxon>
        <taxon>Gnathostomatoidea</taxon>
        <taxon>Gnathostomatidae</taxon>
        <taxon>Gnathostoma</taxon>
    </lineage>
</organism>
<dbReference type="PANTHER" id="PTHR28595:SF1">
    <property type="entry name" value="LARGE RIBOSOMAL SUBUNIT PROTEIN ML54"/>
    <property type="match status" value="1"/>
</dbReference>
<comment type="subcellular location">
    <subcellularLocation>
        <location evidence="1">Mitochondrion</location>
    </subcellularLocation>
</comment>
<keyword evidence="3" id="KW-0689">Ribosomal protein</keyword>